<evidence type="ECO:0000313" key="2">
    <source>
        <dbReference type="Proteomes" id="UP000218113"/>
    </source>
</evidence>
<comment type="caution">
    <text evidence="1">The sequence shown here is derived from an EMBL/GenBank/DDBJ whole genome shotgun (WGS) entry which is preliminary data.</text>
</comment>
<protein>
    <submittedName>
        <fullName evidence="1">Uncharacterized protein</fullName>
    </submittedName>
</protein>
<name>A0A2A4T9U6_9DELT</name>
<evidence type="ECO:0000313" key="1">
    <source>
        <dbReference type="EMBL" id="PCI29895.1"/>
    </source>
</evidence>
<dbReference type="Proteomes" id="UP000218113">
    <property type="component" value="Unassembled WGS sequence"/>
</dbReference>
<gene>
    <name evidence="1" type="ORF">COB67_03010</name>
</gene>
<reference evidence="2" key="1">
    <citation type="submission" date="2017-08" db="EMBL/GenBank/DDBJ databases">
        <title>A dynamic microbial community with high functional redundancy inhabits the cold, oxic subseafloor aquifer.</title>
        <authorList>
            <person name="Tully B.J."/>
            <person name="Wheat C.G."/>
            <person name="Glazer B.T."/>
            <person name="Huber J.A."/>
        </authorList>
    </citation>
    <scope>NUCLEOTIDE SEQUENCE [LARGE SCALE GENOMIC DNA]</scope>
</reference>
<accession>A0A2A4T9U6</accession>
<organism evidence="1 2">
    <name type="scientific">SAR324 cluster bacterium</name>
    <dbReference type="NCBI Taxonomy" id="2024889"/>
    <lineage>
        <taxon>Bacteria</taxon>
        <taxon>Deltaproteobacteria</taxon>
        <taxon>SAR324 cluster</taxon>
    </lineage>
</organism>
<proteinExistence type="predicted"/>
<sequence>MPFLSPVVRAESVMEIDTGNATSASWRFTQELSQLWQQKYPEKESVFIPNYIADLEQRFLRLEQGLSKFVIAPITSWTEQQAEDRPIRVLTPLWNVYLAAITGGEKIEQVSTKDQNTWYASENSSMISQYLERKKERLSNTTILLRTEELGDFARNLGDEVLFYEMSGPIKNLKKTWGAEFRLLSLHPDLQTEFQRAAPWLRYRVVKASAKKGVHTVGFTMGLFMNKMEDPKLAEEVQQLLKTLPGRYTPKPYLFRNLKALDMSLVPLSMRYVPLADW</sequence>
<dbReference type="AlphaFoldDB" id="A0A2A4T9U6"/>
<dbReference type="EMBL" id="NVSR01000009">
    <property type="protein sequence ID" value="PCI29895.1"/>
    <property type="molecule type" value="Genomic_DNA"/>
</dbReference>